<dbReference type="RefSeq" id="WP_013169838.1">
    <property type="nucleotide sequence ID" value="NC_014218.1"/>
</dbReference>
<dbReference type="HOGENOM" id="CLU_118540_0_0_11"/>
<dbReference type="AlphaFoldDB" id="D7BN41"/>
<dbReference type="OrthoDB" id="3480096at2"/>
<name>D7BN41_ARCHD</name>
<gene>
    <name evidence="1" type="ordered locus">Arch_0604</name>
</gene>
<protein>
    <submittedName>
        <fullName evidence="1">DivIVA domain repeat protein</fullName>
    </submittedName>
</protein>
<dbReference type="NCBIfam" id="TIGR03543">
    <property type="entry name" value="divI1A_rptt_fam"/>
    <property type="match status" value="1"/>
</dbReference>
<evidence type="ECO:0000313" key="1">
    <source>
        <dbReference type="EMBL" id="ADH92340.1"/>
    </source>
</evidence>
<dbReference type="STRING" id="644284.Arch_0604"/>
<proteinExistence type="predicted"/>
<dbReference type="eggNOG" id="COG3599">
    <property type="taxonomic scope" value="Bacteria"/>
</dbReference>
<dbReference type="Proteomes" id="UP000000376">
    <property type="component" value="Chromosome"/>
</dbReference>
<dbReference type="InterPro" id="IPR019932">
    <property type="entry name" value="CHP03543"/>
</dbReference>
<evidence type="ECO:0000313" key="2">
    <source>
        <dbReference type="Proteomes" id="UP000000376"/>
    </source>
</evidence>
<dbReference type="NCBIfam" id="TIGR03544">
    <property type="entry name" value="DivI1A_domain"/>
    <property type="match status" value="1"/>
</dbReference>
<accession>D7BN41</accession>
<dbReference type="InterPro" id="IPR019933">
    <property type="entry name" value="DivIVA_domain"/>
</dbReference>
<organism evidence="1 2">
    <name type="scientific">Arcanobacterium haemolyticum (strain ATCC 9345 / DSM 20595 / CCM 5947 / CCUG 17215 / LMG 16163 / NBRC 15585 / NCTC 8452 / 11018)</name>
    <dbReference type="NCBI Taxonomy" id="644284"/>
    <lineage>
        <taxon>Bacteria</taxon>
        <taxon>Bacillati</taxon>
        <taxon>Actinomycetota</taxon>
        <taxon>Actinomycetes</taxon>
        <taxon>Actinomycetales</taxon>
        <taxon>Actinomycetaceae</taxon>
        <taxon>Arcanobacterium</taxon>
    </lineage>
</organism>
<dbReference type="KEGG" id="ahe:Arch_0604"/>
<dbReference type="Gene3D" id="6.10.250.660">
    <property type="match status" value="1"/>
</dbReference>
<keyword evidence="2" id="KW-1185">Reference proteome</keyword>
<sequence length="183" mass="20923">MKETFARVGWFRHGYDPAKVDEFLENAKSAYDVSADVDHQANEDMVRHASFPWVRNGYHAQLVDAALDRLEQAFTQRRRAARVHEEGEDAWLRSTYERATSMYPRLRRPAGQRFAHADGRGYAIDEVDALMDRVIAFFDKAEPLTSAEVRQMMFTSAKGANAYDEAVVDVFLDRVVSVLMSVE</sequence>
<dbReference type="EMBL" id="CP002045">
    <property type="protein sequence ID" value="ADH92340.1"/>
    <property type="molecule type" value="Genomic_DNA"/>
</dbReference>
<reference evidence="1 2" key="1">
    <citation type="journal article" date="2010" name="Stand. Genomic Sci.">
        <title>Complete genome sequence of Arcanobacterium haemolyticum type strain (11018).</title>
        <authorList>
            <person name="Yasawong M."/>
            <person name="Teshima H."/>
            <person name="Lapidus A."/>
            <person name="Nolan M."/>
            <person name="Lucas S."/>
            <person name="Glavina Del Rio T."/>
            <person name="Tice H."/>
            <person name="Cheng J."/>
            <person name="Bruce D."/>
            <person name="Detter C."/>
            <person name="Tapia R."/>
            <person name="Han C."/>
            <person name="Goodwin L."/>
            <person name="Pitluck S."/>
            <person name="Liolios K."/>
            <person name="Ivanova N."/>
            <person name="Mavromatis K."/>
            <person name="Mikhailova N."/>
            <person name="Pati A."/>
            <person name="Chen A."/>
            <person name="Palaniappan K."/>
            <person name="Land M."/>
            <person name="Hauser L."/>
            <person name="Chang Y."/>
            <person name="Jeffries C."/>
            <person name="Rohde M."/>
            <person name="Sikorski J."/>
            <person name="Pukall R."/>
            <person name="Goker M."/>
            <person name="Woyke T."/>
            <person name="Bristow J."/>
            <person name="Eisen J."/>
            <person name="Markowitz V."/>
            <person name="Hugenholtz P."/>
            <person name="Kyrpides N."/>
            <person name="Klenk H."/>
        </authorList>
    </citation>
    <scope>NUCLEOTIDE SEQUENCE [LARGE SCALE GENOMIC DNA]</scope>
    <source>
        <strain evidence="2">ATCC 9345 / DSM 20595 / CCUG 17215 / LMG 16163 / NBRC 15585 / NCTC 8452 / 11018</strain>
    </source>
</reference>